<protein>
    <submittedName>
        <fullName evidence="2">Uncharacterized protein</fullName>
    </submittedName>
</protein>
<dbReference type="EMBL" id="EAAA01001633">
    <property type="status" value="NOT_ANNOTATED_CDS"/>
    <property type="molecule type" value="Genomic_DNA"/>
</dbReference>
<sequence length="507" mass="57267">MKAGSTILFALHPKFLNVDMRLIVEVSSGTVDIFISDSDSVFRIVEDSTFEQKVEISASHNNSLQDRRIERSVLNNSNSDGSLHDNHVMYLNTSGFNSYTTIAPNKVLHVQNLQNMLVVSFPHSQYNFETGIFYVVILSRELRYEASNKSVLEKTSSGRLLFRQDQTRVDLFVFFSVFFSCFFLFLSICVVAWKIRQAVAAQRNLLAHHIQLQHMASRPFACIYLYISHSSTTEVYTKSDAKKILKSKLSYLSKDEPSKKMSTHQRNVSKVLLPPILKCSLENKTPDGFTSVMRKQCACHGILNLMDTSDQRSNVTKSTKQQTRLRLHCTYSKSDKNNVEKHITEEYLEHNVPLLQNLSSGVDGNDEFLHVASNVNSTEEKKEILNFVSGLESKTSVNESIELPHCVSTPVIYKPSSPRLSGRSLRSQSSFRNKHFFKRIQSRVHGPLSFEPTSDGQAGVATVFIQLPSASTIGIGSALMNKKCLSLACYEESNVLKKYGYVETKRI</sequence>
<keyword evidence="3" id="KW-1185">Reference proteome</keyword>
<dbReference type="InParanoid" id="H2XVK0"/>
<accession>H2XVK0</accession>
<proteinExistence type="predicted"/>
<evidence type="ECO:0000313" key="2">
    <source>
        <dbReference type="Ensembl" id="ENSCINP00000033684.1"/>
    </source>
</evidence>
<keyword evidence="1" id="KW-0812">Transmembrane</keyword>
<dbReference type="Proteomes" id="UP000008144">
    <property type="component" value="Chromosome 3"/>
</dbReference>
<dbReference type="STRING" id="7719.ENSCINP00000033684"/>
<keyword evidence="1" id="KW-0472">Membrane</keyword>
<dbReference type="HOGENOM" id="CLU_537412_0_0_1"/>
<feature type="transmembrane region" description="Helical" evidence="1">
    <location>
        <begin position="171"/>
        <end position="193"/>
    </location>
</feature>
<keyword evidence="1" id="KW-1133">Transmembrane helix</keyword>
<organism evidence="2 3">
    <name type="scientific">Ciona intestinalis</name>
    <name type="common">Transparent sea squirt</name>
    <name type="synonym">Ascidia intestinalis</name>
    <dbReference type="NCBI Taxonomy" id="7719"/>
    <lineage>
        <taxon>Eukaryota</taxon>
        <taxon>Metazoa</taxon>
        <taxon>Chordata</taxon>
        <taxon>Tunicata</taxon>
        <taxon>Ascidiacea</taxon>
        <taxon>Phlebobranchia</taxon>
        <taxon>Cionidae</taxon>
        <taxon>Ciona</taxon>
    </lineage>
</organism>
<evidence type="ECO:0000313" key="3">
    <source>
        <dbReference type="Proteomes" id="UP000008144"/>
    </source>
</evidence>
<reference evidence="2" key="3">
    <citation type="submission" date="2025-08" db="UniProtKB">
        <authorList>
            <consortium name="Ensembl"/>
        </authorList>
    </citation>
    <scope>IDENTIFICATION</scope>
</reference>
<dbReference type="AlphaFoldDB" id="H2XVK0"/>
<name>H2XVK0_CIOIN</name>
<evidence type="ECO:0000256" key="1">
    <source>
        <dbReference type="SAM" id="Phobius"/>
    </source>
</evidence>
<reference evidence="2" key="2">
    <citation type="journal article" date="2008" name="Genome Biol.">
        <title>Improved genome assembly and evidence-based global gene model set for the chordate Ciona intestinalis: new insight into intron and operon populations.</title>
        <authorList>
            <person name="Satou Y."/>
            <person name="Mineta K."/>
            <person name="Ogasawara M."/>
            <person name="Sasakura Y."/>
            <person name="Shoguchi E."/>
            <person name="Ueno K."/>
            <person name="Yamada L."/>
            <person name="Matsumoto J."/>
            <person name="Wasserscheid J."/>
            <person name="Dewar K."/>
            <person name="Wiley G.B."/>
            <person name="Macmil S.L."/>
            <person name="Roe B.A."/>
            <person name="Zeller R.W."/>
            <person name="Hastings K.E."/>
            <person name="Lemaire P."/>
            <person name="Lindquist E."/>
            <person name="Endo T."/>
            <person name="Hotta K."/>
            <person name="Inaba K."/>
        </authorList>
    </citation>
    <scope>NUCLEOTIDE SEQUENCE [LARGE SCALE GENOMIC DNA]</scope>
    <source>
        <strain evidence="2">wild type</strain>
    </source>
</reference>
<dbReference type="Ensembl" id="ENSCINT00000031387.1">
    <property type="protein sequence ID" value="ENSCINP00000033684.1"/>
    <property type="gene ID" value="ENSCING00000023520.1"/>
</dbReference>
<reference evidence="2" key="4">
    <citation type="submission" date="2025-09" db="UniProtKB">
        <authorList>
            <consortium name="Ensembl"/>
        </authorList>
    </citation>
    <scope>IDENTIFICATION</scope>
</reference>
<reference evidence="3" key="1">
    <citation type="journal article" date="2002" name="Science">
        <title>The draft genome of Ciona intestinalis: insights into chordate and vertebrate origins.</title>
        <authorList>
            <person name="Dehal P."/>
            <person name="Satou Y."/>
            <person name="Campbell R.K."/>
            <person name="Chapman J."/>
            <person name="Degnan B."/>
            <person name="De Tomaso A."/>
            <person name="Davidson B."/>
            <person name="Di Gregorio A."/>
            <person name="Gelpke M."/>
            <person name="Goodstein D.M."/>
            <person name="Harafuji N."/>
            <person name="Hastings K.E."/>
            <person name="Ho I."/>
            <person name="Hotta K."/>
            <person name="Huang W."/>
            <person name="Kawashima T."/>
            <person name="Lemaire P."/>
            <person name="Martinez D."/>
            <person name="Meinertzhagen I.A."/>
            <person name="Necula S."/>
            <person name="Nonaka M."/>
            <person name="Putnam N."/>
            <person name="Rash S."/>
            <person name="Saiga H."/>
            <person name="Satake M."/>
            <person name="Terry A."/>
            <person name="Yamada L."/>
            <person name="Wang H.G."/>
            <person name="Awazu S."/>
            <person name="Azumi K."/>
            <person name="Boore J."/>
            <person name="Branno M."/>
            <person name="Chin-Bow S."/>
            <person name="DeSantis R."/>
            <person name="Doyle S."/>
            <person name="Francino P."/>
            <person name="Keys D.N."/>
            <person name="Haga S."/>
            <person name="Hayashi H."/>
            <person name="Hino K."/>
            <person name="Imai K.S."/>
            <person name="Inaba K."/>
            <person name="Kano S."/>
            <person name="Kobayashi K."/>
            <person name="Kobayashi M."/>
            <person name="Lee B.I."/>
            <person name="Makabe K.W."/>
            <person name="Manohar C."/>
            <person name="Matassi G."/>
            <person name="Medina M."/>
            <person name="Mochizuki Y."/>
            <person name="Mount S."/>
            <person name="Morishita T."/>
            <person name="Miura S."/>
            <person name="Nakayama A."/>
            <person name="Nishizaka S."/>
            <person name="Nomoto H."/>
            <person name="Ohta F."/>
            <person name="Oishi K."/>
            <person name="Rigoutsos I."/>
            <person name="Sano M."/>
            <person name="Sasaki A."/>
            <person name="Sasakura Y."/>
            <person name="Shoguchi E."/>
            <person name="Shin-i T."/>
            <person name="Spagnuolo A."/>
            <person name="Stainier D."/>
            <person name="Suzuki M.M."/>
            <person name="Tassy O."/>
            <person name="Takatori N."/>
            <person name="Tokuoka M."/>
            <person name="Yagi K."/>
            <person name="Yoshizaki F."/>
            <person name="Wada S."/>
            <person name="Zhang C."/>
            <person name="Hyatt P.D."/>
            <person name="Larimer F."/>
            <person name="Detter C."/>
            <person name="Doggett N."/>
            <person name="Glavina T."/>
            <person name="Hawkins T."/>
            <person name="Richardson P."/>
            <person name="Lucas S."/>
            <person name="Kohara Y."/>
            <person name="Levine M."/>
            <person name="Satoh N."/>
            <person name="Rokhsar D.S."/>
        </authorList>
    </citation>
    <scope>NUCLEOTIDE SEQUENCE [LARGE SCALE GENOMIC DNA]</scope>
</reference>